<evidence type="ECO:0000256" key="3">
    <source>
        <dbReference type="ARBA" id="ARBA00023125"/>
    </source>
</evidence>
<keyword evidence="4 5" id="KW-0539">Nucleus</keyword>
<keyword evidence="10" id="KW-1185">Reference proteome</keyword>
<dbReference type="SMART" id="SM00398">
    <property type="entry name" value="HMG"/>
    <property type="match status" value="1"/>
</dbReference>
<comment type="subcellular location">
    <subcellularLocation>
        <location evidence="1">Nucleus</location>
    </subcellularLocation>
</comment>
<evidence type="ECO:0000256" key="5">
    <source>
        <dbReference type="PROSITE-ProRule" id="PRU00267"/>
    </source>
</evidence>
<dbReference type="GO" id="GO:0006325">
    <property type="term" value="P:chromatin organization"/>
    <property type="evidence" value="ECO:0007669"/>
    <property type="project" value="UniProtKB-ARBA"/>
</dbReference>
<dbReference type="GO" id="GO:0030527">
    <property type="term" value="F:structural constituent of chromatin"/>
    <property type="evidence" value="ECO:0007669"/>
    <property type="project" value="UniProtKB-ARBA"/>
</dbReference>
<comment type="similarity">
    <text evidence="2">Belongs to the HMGB family.</text>
</comment>
<dbReference type="PANTHER" id="PTHR46261">
    <property type="entry name" value="HIGH MOBILITY GROUP B PROTEIN 4-RELATED"/>
    <property type="match status" value="1"/>
</dbReference>
<dbReference type="InterPro" id="IPR036910">
    <property type="entry name" value="HMG_box_dom_sf"/>
</dbReference>
<evidence type="ECO:0000313" key="10">
    <source>
        <dbReference type="Proteomes" id="UP000238479"/>
    </source>
</evidence>
<dbReference type="PANTHER" id="PTHR46261:SF32">
    <property type="entry name" value="HIGH MOBILITY GROUP B PROTEIN 3-LIKE"/>
    <property type="match status" value="1"/>
</dbReference>
<comment type="caution">
    <text evidence="9">The sequence shown here is derived from an EMBL/GenBank/DDBJ whole genome shotgun (WGS) entry which is preliminary data.</text>
</comment>
<evidence type="ECO:0000256" key="7">
    <source>
        <dbReference type="SAM" id="MobiDB-lite"/>
    </source>
</evidence>
<feature type="domain" description="HMG box" evidence="8">
    <location>
        <begin position="46"/>
        <end position="115"/>
    </location>
</feature>
<feature type="DNA-binding region" description="HMG box" evidence="5">
    <location>
        <begin position="46"/>
        <end position="115"/>
    </location>
</feature>
<keyword evidence="3 5" id="KW-0238">DNA-binding</keyword>
<gene>
    <name evidence="9" type="ORF">RchiOBHm_Chr2g0100971</name>
</gene>
<evidence type="ECO:0000256" key="6">
    <source>
        <dbReference type="SAM" id="Coils"/>
    </source>
</evidence>
<organism evidence="9 10">
    <name type="scientific">Rosa chinensis</name>
    <name type="common">China rose</name>
    <dbReference type="NCBI Taxonomy" id="74649"/>
    <lineage>
        <taxon>Eukaryota</taxon>
        <taxon>Viridiplantae</taxon>
        <taxon>Streptophyta</taxon>
        <taxon>Embryophyta</taxon>
        <taxon>Tracheophyta</taxon>
        <taxon>Spermatophyta</taxon>
        <taxon>Magnoliopsida</taxon>
        <taxon>eudicotyledons</taxon>
        <taxon>Gunneridae</taxon>
        <taxon>Pentapetalae</taxon>
        <taxon>rosids</taxon>
        <taxon>fabids</taxon>
        <taxon>Rosales</taxon>
        <taxon>Rosaceae</taxon>
        <taxon>Rosoideae</taxon>
        <taxon>Rosoideae incertae sedis</taxon>
        <taxon>Rosa</taxon>
    </lineage>
</organism>
<dbReference type="GO" id="GO:0000785">
    <property type="term" value="C:chromatin"/>
    <property type="evidence" value="ECO:0007669"/>
    <property type="project" value="UniProtKB-ARBA"/>
</dbReference>
<evidence type="ECO:0000256" key="2">
    <source>
        <dbReference type="ARBA" id="ARBA00008774"/>
    </source>
</evidence>
<accession>A0A2P6RM96</accession>
<sequence>MKGLKSSTVASKKPVAELLGAKAEPKKTMKKEKVQKVSKKKDADAPKRPAGAFFIFMEEFRKSFKLEFPDAKSGPTVGKAGGEKWKSLSATEKAPYVEKASKRKAEYEIAMQEYEKKKLNCSAEAEKSVVTEKSASACEIHDDEAGQEATWGRKFTEVNKDVRGCSTF</sequence>
<dbReference type="EMBL" id="PDCK01000040">
    <property type="protein sequence ID" value="PRQ47559.1"/>
    <property type="molecule type" value="Genomic_DNA"/>
</dbReference>
<evidence type="ECO:0000259" key="8">
    <source>
        <dbReference type="PROSITE" id="PS50118"/>
    </source>
</evidence>
<evidence type="ECO:0000256" key="1">
    <source>
        <dbReference type="ARBA" id="ARBA00004123"/>
    </source>
</evidence>
<dbReference type="OMA" id="ASACEIH"/>
<dbReference type="Pfam" id="PF00505">
    <property type="entry name" value="HMG_box"/>
    <property type="match status" value="1"/>
</dbReference>
<feature type="coiled-coil region" evidence="6">
    <location>
        <begin position="97"/>
        <end position="124"/>
    </location>
</feature>
<dbReference type="AlphaFoldDB" id="A0A2P6RM96"/>
<dbReference type="SUPFAM" id="SSF47095">
    <property type="entry name" value="HMG-box"/>
    <property type="match status" value="1"/>
</dbReference>
<dbReference type="CDD" id="cd22005">
    <property type="entry name" value="HMG-box_AtHMGB1-like"/>
    <property type="match status" value="1"/>
</dbReference>
<name>A0A2P6RM96_ROSCH</name>
<dbReference type="InterPro" id="IPR031061">
    <property type="entry name" value="HMGB_plant"/>
</dbReference>
<dbReference type="GO" id="GO:0003682">
    <property type="term" value="F:chromatin binding"/>
    <property type="evidence" value="ECO:0007669"/>
    <property type="project" value="UniProtKB-ARBA"/>
</dbReference>
<reference evidence="9 10" key="1">
    <citation type="journal article" date="2018" name="Nat. Genet.">
        <title>The Rosa genome provides new insights in the design of modern roses.</title>
        <authorList>
            <person name="Bendahmane M."/>
        </authorList>
    </citation>
    <scope>NUCLEOTIDE SEQUENCE [LARGE SCALE GENOMIC DNA]</scope>
    <source>
        <strain evidence="10">cv. Old Blush</strain>
    </source>
</reference>
<proteinExistence type="inferred from homology"/>
<feature type="compositionally biased region" description="Basic and acidic residues" evidence="7">
    <location>
        <begin position="23"/>
        <end position="46"/>
    </location>
</feature>
<protein>
    <submittedName>
        <fullName evidence="9">Putative chromatin remodeling &amp; transcriptional activation HMG family</fullName>
    </submittedName>
</protein>
<dbReference type="Gene3D" id="1.10.30.10">
    <property type="entry name" value="High mobility group box domain"/>
    <property type="match status" value="1"/>
</dbReference>
<evidence type="ECO:0000256" key="4">
    <source>
        <dbReference type="ARBA" id="ARBA00023242"/>
    </source>
</evidence>
<dbReference type="GO" id="GO:0005634">
    <property type="term" value="C:nucleus"/>
    <property type="evidence" value="ECO:0007669"/>
    <property type="project" value="UniProtKB-SubCell"/>
</dbReference>
<dbReference type="GO" id="GO:0003677">
    <property type="term" value="F:DNA binding"/>
    <property type="evidence" value="ECO:0007669"/>
    <property type="project" value="UniProtKB-UniRule"/>
</dbReference>
<dbReference type="InterPro" id="IPR009071">
    <property type="entry name" value="HMG_box_dom"/>
</dbReference>
<feature type="region of interest" description="Disordered" evidence="7">
    <location>
        <begin position="15"/>
        <end position="46"/>
    </location>
</feature>
<evidence type="ECO:0000313" key="9">
    <source>
        <dbReference type="EMBL" id="PRQ47559.1"/>
    </source>
</evidence>
<dbReference type="PROSITE" id="PS50118">
    <property type="entry name" value="HMG_BOX_2"/>
    <property type="match status" value="1"/>
</dbReference>
<dbReference type="STRING" id="74649.A0A2P6RM96"/>
<keyword evidence="6" id="KW-0175">Coiled coil</keyword>
<dbReference type="Gramene" id="PRQ47559">
    <property type="protein sequence ID" value="PRQ47559"/>
    <property type="gene ID" value="RchiOBHm_Chr2g0100971"/>
</dbReference>
<dbReference type="Proteomes" id="UP000238479">
    <property type="component" value="Chromosome 2"/>
</dbReference>